<dbReference type="OrthoDB" id="9813965at2"/>
<organism evidence="2 3">
    <name type="scientific">Ruminococcus albus</name>
    <dbReference type="NCBI Taxonomy" id="1264"/>
    <lineage>
        <taxon>Bacteria</taxon>
        <taxon>Bacillati</taxon>
        <taxon>Bacillota</taxon>
        <taxon>Clostridia</taxon>
        <taxon>Eubacteriales</taxon>
        <taxon>Oscillospiraceae</taxon>
        <taxon>Ruminococcus</taxon>
    </lineage>
</organism>
<evidence type="ECO:0000313" key="3">
    <source>
        <dbReference type="Proteomes" id="UP000186015"/>
    </source>
</evidence>
<sequence>MYRTTVKIDGMMCSMCESHINDAIRRKIEIKKVTSSHKKGETVIISNSSLTREEIDATLADSGYKVTGFVCGTYEKKGLFRR</sequence>
<dbReference type="RefSeq" id="WP_074834154.1">
    <property type="nucleotide sequence ID" value="NZ_FOAT01000011.1"/>
</dbReference>
<proteinExistence type="predicted"/>
<dbReference type="GO" id="GO:0046872">
    <property type="term" value="F:metal ion binding"/>
    <property type="evidence" value="ECO:0007669"/>
    <property type="project" value="InterPro"/>
</dbReference>
<dbReference type="CDD" id="cd00371">
    <property type="entry name" value="HMA"/>
    <property type="match status" value="1"/>
</dbReference>
<feature type="domain" description="HMA" evidence="1">
    <location>
        <begin position="2"/>
        <end position="67"/>
    </location>
</feature>
<dbReference type="AlphaFoldDB" id="A0A1H7ME58"/>
<name>A0A1H7ME58_RUMAL</name>
<accession>A0A1H7ME58</accession>
<gene>
    <name evidence="2" type="ORF">SAMN05216469_111102</name>
</gene>
<dbReference type="InterPro" id="IPR006121">
    <property type="entry name" value="HMA_dom"/>
</dbReference>
<evidence type="ECO:0000259" key="1">
    <source>
        <dbReference type="PROSITE" id="PS50846"/>
    </source>
</evidence>
<evidence type="ECO:0000313" key="2">
    <source>
        <dbReference type="EMBL" id="SEL09483.1"/>
    </source>
</evidence>
<dbReference type="Proteomes" id="UP000186015">
    <property type="component" value="Unassembled WGS sequence"/>
</dbReference>
<dbReference type="Pfam" id="PF00403">
    <property type="entry name" value="HMA"/>
    <property type="match status" value="1"/>
</dbReference>
<dbReference type="EMBL" id="FOAT01000011">
    <property type="protein sequence ID" value="SEL09483.1"/>
    <property type="molecule type" value="Genomic_DNA"/>
</dbReference>
<dbReference type="SUPFAM" id="SSF55008">
    <property type="entry name" value="HMA, heavy metal-associated domain"/>
    <property type="match status" value="1"/>
</dbReference>
<dbReference type="PROSITE" id="PS50846">
    <property type="entry name" value="HMA_2"/>
    <property type="match status" value="1"/>
</dbReference>
<reference evidence="2 3" key="1">
    <citation type="submission" date="2016-10" db="EMBL/GenBank/DDBJ databases">
        <authorList>
            <person name="de Groot N.N."/>
        </authorList>
    </citation>
    <scope>NUCLEOTIDE SEQUENCE [LARGE SCALE GENOMIC DNA]</scope>
    <source>
        <strain evidence="2 3">KH2T6</strain>
    </source>
</reference>
<protein>
    <submittedName>
        <fullName evidence="2">Copper chaperone CopZ</fullName>
    </submittedName>
</protein>
<dbReference type="InterPro" id="IPR036163">
    <property type="entry name" value="HMA_dom_sf"/>
</dbReference>
<dbReference type="Gene3D" id="3.30.70.100">
    <property type="match status" value="1"/>
</dbReference>